<protein>
    <submittedName>
        <fullName evidence="1">Uncharacterized protein</fullName>
    </submittedName>
</protein>
<organism evidence="1">
    <name type="scientific">marine sediment metagenome</name>
    <dbReference type="NCBI Taxonomy" id="412755"/>
    <lineage>
        <taxon>unclassified sequences</taxon>
        <taxon>metagenomes</taxon>
        <taxon>ecological metagenomes</taxon>
    </lineage>
</organism>
<proteinExistence type="predicted"/>
<dbReference type="AlphaFoldDB" id="A0A0F9AV23"/>
<name>A0A0F9AV23_9ZZZZ</name>
<comment type="caution">
    <text evidence="1">The sequence shown here is derived from an EMBL/GenBank/DDBJ whole genome shotgun (WGS) entry which is preliminary data.</text>
</comment>
<gene>
    <name evidence="1" type="ORF">LCGC14_2804480</name>
</gene>
<accession>A0A0F9AV23</accession>
<evidence type="ECO:0000313" key="1">
    <source>
        <dbReference type="EMBL" id="KKK82329.1"/>
    </source>
</evidence>
<sequence length="164" mass="18616">MEPKEGEIRGSLVGPLIARLEEEKIDAKLLERIREISEEAAEAAIESLLENFDFTTEIYEIINNLVNQDYFYRFFRRYSLTGTLRRAKVQSGGVGTTTLTCKLLNDQDNEIGNTITVYPIEHLGTNNLSGDVWPDLAANDIISVFKDMNGTYYTTFIFDDTKVC</sequence>
<reference evidence="1" key="1">
    <citation type="journal article" date="2015" name="Nature">
        <title>Complex archaea that bridge the gap between prokaryotes and eukaryotes.</title>
        <authorList>
            <person name="Spang A."/>
            <person name="Saw J.H."/>
            <person name="Jorgensen S.L."/>
            <person name="Zaremba-Niedzwiedzka K."/>
            <person name="Martijn J."/>
            <person name="Lind A.E."/>
            <person name="van Eijk R."/>
            <person name="Schleper C."/>
            <person name="Guy L."/>
            <person name="Ettema T.J."/>
        </authorList>
    </citation>
    <scope>NUCLEOTIDE SEQUENCE</scope>
</reference>
<dbReference type="EMBL" id="LAZR01052723">
    <property type="protein sequence ID" value="KKK82329.1"/>
    <property type="molecule type" value="Genomic_DNA"/>
</dbReference>